<dbReference type="AlphaFoldDB" id="A0A939DBI3"/>
<dbReference type="InterPro" id="IPR036188">
    <property type="entry name" value="FAD/NAD-bd_sf"/>
</dbReference>
<feature type="domain" description="FAD dependent oxidoreductase" evidence="2">
    <location>
        <begin position="35"/>
        <end position="397"/>
    </location>
</feature>
<keyword evidence="4" id="KW-1185">Reference proteome</keyword>
<comment type="caution">
    <text evidence="3">The sequence shown here is derived from an EMBL/GenBank/DDBJ whole genome shotgun (WGS) entry which is preliminary data.</text>
</comment>
<dbReference type="Pfam" id="PF01266">
    <property type="entry name" value="DAO"/>
    <property type="match status" value="1"/>
</dbReference>
<sequence>MNWPGRERFPDISLWMEALPRAAPRAPLPGDRRYDVAIVGGGYTGLWTAYYLKTLQPDLALCVLEARVCGFGASGRNGGWLMAALEGERALLGGIDGERRRQAREAILGILPEVARVLDREGLECDFHRGGGLFAAARYPEQLAAQRAELAARQVLGYGEADYRWLDADALAARLRIRRPLGAVYTPHIARIQPARLARGLADCVTRLGVDVYEQTRVTACEPGALVTDQGRVVAPVRLMAVEGFSEGLAAQRRHVLPVQSRVLATEPLDEARWREIGLARREVFSDASPLITYAQRSADDRLVFGSRGSYRFGGRSRSDFRGDGAAFAAIRRLMLACLPQLADVDVTHCWGGTLGIPRGGCPHAVYDPASGFGTAGGYLGEGVGASNLMARTLADLVLERDSALAATPWAHRGLPRQVLRRWEPEPLRWLAYKATDWALGLEEAACARAGPRWQRRLLGRASGLLAALRG</sequence>
<organism evidence="3 4">
    <name type="scientific">Parahaliea mediterranea</name>
    <dbReference type="NCBI Taxonomy" id="651086"/>
    <lineage>
        <taxon>Bacteria</taxon>
        <taxon>Pseudomonadati</taxon>
        <taxon>Pseudomonadota</taxon>
        <taxon>Gammaproteobacteria</taxon>
        <taxon>Cellvibrionales</taxon>
        <taxon>Halieaceae</taxon>
        <taxon>Parahaliea</taxon>
    </lineage>
</organism>
<dbReference type="SUPFAM" id="SSF51905">
    <property type="entry name" value="FAD/NAD(P)-binding domain"/>
    <property type="match status" value="1"/>
</dbReference>
<dbReference type="Gene3D" id="3.30.9.10">
    <property type="entry name" value="D-Amino Acid Oxidase, subunit A, domain 2"/>
    <property type="match status" value="1"/>
</dbReference>
<reference evidence="3" key="1">
    <citation type="submission" date="2021-02" db="EMBL/GenBank/DDBJ databases">
        <title>PHA producing bacteria isolated from coastal sediment in Guangdong, Shenzhen.</title>
        <authorList>
            <person name="Zheng W."/>
            <person name="Yu S."/>
            <person name="Huang Y."/>
        </authorList>
    </citation>
    <scope>NUCLEOTIDE SEQUENCE</scope>
    <source>
        <strain evidence="3">TN14-10</strain>
    </source>
</reference>
<name>A0A939DBI3_9GAMM</name>
<evidence type="ECO:0000313" key="4">
    <source>
        <dbReference type="Proteomes" id="UP000664303"/>
    </source>
</evidence>
<dbReference type="InterPro" id="IPR006076">
    <property type="entry name" value="FAD-dep_OxRdtase"/>
</dbReference>
<accession>A0A939DBI3</accession>
<dbReference type="PANTHER" id="PTHR13847">
    <property type="entry name" value="SARCOSINE DEHYDROGENASE-RELATED"/>
    <property type="match status" value="1"/>
</dbReference>
<dbReference type="Gene3D" id="3.50.50.60">
    <property type="entry name" value="FAD/NAD(P)-binding domain"/>
    <property type="match status" value="1"/>
</dbReference>
<protein>
    <submittedName>
        <fullName evidence="3">FAD-dependent oxidoreductase</fullName>
    </submittedName>
</protein>
<dbReference type="PANTHER" id="PTHR13847:SF285">
    <property type="entry name" value="FAD DEPENDENT OXIDOREDUCTASE DOMAIN-CONTAINING PROTEIN"/>
    <property type="match status" value="1"/>
</dbReference>
<dbReference type="RefSeq" id="WP_206558468.1">
    <property type="nucleotide sequence ID" value="NZ_JAFKCZ010000001.1"/>
</dbReference>
<evidence type="ECO:0000313" key="3">
    <source>
        <dbReference type="EMBL" id="MBN7795019.1"/>
    </source>
</evidence>
<dbReference type="GO" id="GO:0016491">
    <property type="term" value="F:oxidoreductase activity"/>
    <property type="evidence" value="ECO:0007669"/>
    <property type="project" value="UniProtKB-KW"/>
</dbReference>
<keyword evidence="1" id="KW-0560">Oxidoreductase</keyword>
<dbReference type="EMBL" id="JAFKCZ010000001">
    <property type="protein sequence ID" value="MBN7795019.1"/>
    <property type="molecule type" value="Genomic_DNA"/>
</dbReference>
<dbReference type="Proteomes" id="UP000664303">
    <property type="component" value="Unassembled WGS sequence"/>
</dbReference>
<proteinExistence type="predicted"/>
<gene>
    <name evidence="3" type="ORF">JYP50_00355</name>
</gene>
<evidence type="ECO:0000256" key="1">
    <source>
        <dbReference type="ARBA" id="ARBA00023002"/>
    </source>
</evidence>
<dbReference type="GO" id="GO:0005737">
    <property type="term" value="C:cytoplasm"/>
    <property type="evidence" value="ECO:0007669"/>
    <property type="project" value="TreeGrafter"/>
</dbReference>
<evidence type="ECO:0000259" key="2">
    <source>
        <dbReference type="Pfam" id="PF01266"/>
    </source>
</evidence>